<organism evidence="4 5">
    <name type="scientific">Pisum sativum</name>
    <name type="common">Garden pea</name>
    <name type="synonym">Lathyrus oleraceus</name>
    <dbReference type="NCBI Taxonomy" id="3888"/>
    <lineage>
        <taxon>Eukaryota</taxon>
        <taxon>Viridiplantae</taxon>
        <taxon>Streptophyta</taxon>
        <taxon>Embryophyta</taxon>
        <taxon>Tracheophyta</taxon>
        <taxon>Spermatophyta</taxon>
        <taxon>Magnoliopsida</taxon>
        <taxon>eudicotyledons</taxon>
        <taxon>Gunneridae</taxon>
        <taxon>Pentapetalae</taxon>
        <taxon>rosids</taxon>
        <taxon>fabids</taxon>
        <taxon>Fabales</taxon>
        <taxon>Fabaceae</taxon>
        <taxon>Papilionoideae</taxon>
        <taxon>50 kb inversion clade</taxon>
        <taxon>NPAAA clade</taxon>
        <taxon>Hologalegina</taxon>
        <taxon>IRL clade</taxon>
        <taxon>Fabeae</taxon>
        <taxon>Lathyrus</taxon>
    </lineage>
</organism>
<reference evidence="4 5" key="1">
    <citation type="journal article" date="2022" name="Nat. Genet.">
        <title>Improved pea reference genome and pan-genome highlight genomic features and evolutionary characteristics.</title>
        <authorList>
            <person name="Yang T."/>
            <person name="Liu R."/>
            <person name="Luo Y."/>
            <person name="Hu S."/>
            <person name="Wang D."/>
            <person name="Wang C."/>
            <person name="Pandey M.K."/>
            <person name="Ge S."/>
            <person name="Xu Q."/>
            <person name="Li N."/>
            <person name="Li G."/>
            <person name="Huang Y."/>
            <person name="Saxena R.K."/>
            <person name="Ji Y."/>
            <person name="Li M."/>
            <person name="Yan X."/>
            <person name="He Y."/>
            <person name="Liu Y."/>
            <person name="Wang X."/>
            <person name="Xiang C."/>
            <person name="Varshney R.K."/>
            <person name="Ding H."/>
            <person name="Gao S."/>
            <person name="Zong X."/>
        </authorList>
    </citation>
    <scope>NUCLEOTIDE SEQUENCE [LARGE SCALE GENOMIC DNA]</scope>
    <source>
        <strain evidence="4 5">cv. Zhongwan 6</strain>
    </source>
</reference>
<feature type="region of interest" description="Disordered" evidence="2">
    <location>
        <begin position="396"/>
        <end position="416"/>
    </location>
</feature>
<feature type="compositionally biased region" description="Basic and acidic residues" evidence="2">
    <location>
        <begin position="448"/>
        <end position="476"/>
    </location>
</feature>
<dbReference type="InterPro" id="IPR036875">
    <property type="entry name" value="Znf_CCHC_sf"/>
</dbReference>
<keyword evidence="1" id="KW-0862">Zinc</keyword>
<evidence type="ECO:0000259" key="3">
    <source>
        <dbReference type="PROSITE" id="PS50158"/>
    </source>
</evidence>
<dbReference type="InterPro" id="IPR054722">
    <property type="entry name" value="PolX-like_BBD"/>
</dbReference>
<protein>
    <recommendedName>
        <fullName evidence="3">CCHC-type domain-containing protein</fullName>
    </recommendedName>
</protein>
<dbReference type="Gramene" id="Psat06G0641500-T1">
    <property type="protein sequence ID" value="KAI5401941.1"/>
    <property type="gene ID" value="KIW84_066415"/>
</dbReference>
<dbReference type="AlphaFoldDB" id="A0A9D4WJW6"/>
<evidence type="ECO:0000256" key="2">
    <source>
        <dbReference type="SAM" id="MobiDB-lite"/>
    </source>
</evidence>
<feature type="region of interest" description="Disordered" evidence="2">
    <location>
        <begin position="185"/>
        <end position="215"/>
    </location>
</feature>
<dbReference type="SUPFAM" id="SSF57756">
    <property type="entry name" value="Retrovirus zinc finger-like domains"/>
    <property type="match status" value="1"/>
</dbReference>
<comment type="caution">
    <text evidence="4">The sequence shown here is derived from an EMBL/GenBank/DDBJ whole genome shotgun (WGS) entry which is preliminary data.</text>
</comment>
<feature type="domain" description="CCHC-type" evidence="3">
    <location>
        <begin position="175"/>
        <end position="190"/>
    </location>
</feature>
<feature type="compositionally biased region" description="Basic and acidic residues" evidence="2">
    <location>
        <begin position="185"/>
        <end position="196"/>
    </location>
</feature>
<proteinExistence type="predicted"/>
<evidence type="ECO:0000313" key="5">
    <source>
        <dbReference type="Proteomes" id="UP001058974"/>
    </source>
</evidence>
<accession>A0A9D4WJW6</accession>
<dbReference type="PROSITE" id="PS50158">
    <property type="entry name" value="ZF_CCHC"/>
    <property type="match status" value="1"/>
</dbReference>
<feature type="compositionally biased region" description="Basic and acidic residues" evidence="2">
    <location>
        <begin position="120"/>
        <end position="131"/>
    </location>
</feature>
<name>A0A9D4WJW6_PEA</name>
<feature type="region of interest" description="Disordered" evidence="2">
    <location>
        <begin position="120"/>
        <end position="165"/>
    </location>
</feature>
<evidence type="ECO:0000313" key="4">
    <source>
        <dbReference type="EMBL" id="KAI5401941.1"/>
    </source>
</evidence>
<dbReference type="PANTHER" id="PTHR47592:SF29">
    <property type="entry name" value="ZINC FINGER, CCHC-TYPE"/>
    <property type="match status" value="1"/>
</dbReference>
<gene>
    <name evidence="4" type="ORF">KIW84_066415</name>
</gene>
<dbReference type="Pfam" id="PF22936">
    <property type="entry name" value="Pol_BBD"/>
    <property type="match status" value="1"/>
</dbReference>
<keyword evidence="1" id="KW-0479">Metal-binding</keyword>
<dbReference type="GO" id="GO:0003676">
    <property type="term" value="F:nucleic acid binding"/>
    <property type="evidence" value="ECO:0007669"/>
    <property type="project" value="InterPro"/>
</dbReference>
<keyword evidence="1" id="KW-0863">Zinc-finger</keyword>
<dbReference type="Proteomes" id="UP001058974">
    <property type="component" value="Chromosome 6"/>
</dbReference>
<dbReference type="InterPro" id="IPR001878">
    <property type="entry name" value="Znf_CCHC"/>
</dbReference>
<dbReference type="Pfam" id="PF00098">
    <property type="entry name" value="zf-CCHC"/>
    <property type="match status" value="1"/>
</dbReference>
<dbReference type="PANTHER" id="PTHR47592">
    <property type="entry name" value="PBF68 PROTEIN"/>
    <property type="match status" value="1"/>
</dbReference>
<evidence type="ECO:0000256" key="1">
    <source>
        <dbReference type="PROSITE-ProRule" id="PRU00047"/>
    </source>
</evidence>
<dbReference type="SMART" id="SM00343">
    <property type="entry name" value="ZnF_C2HC"/>
    <property type="match status" value="1"/>
</dbReference>
<sequence>MNKVFSDNHGWRKHRQGDNYKLRKIGQVSRTRLQALAEEDAFHVDNVEGGARPVYTDSITSGGRHESAKELWDCLESKYMAEDSSSKNFLKDFKHNLKHGKDELSLIQLGSHLRIEESLRAQEDDKGKGKEIAGPSVNMVEEGGKNGNNKNKGKKRAFKNNKGNFGANKKPKLECWKCGKTGHFKKDCRSGKKHDNANASGSGKGSKDQSENQGQKSIRDLNSLIKHSNSLNSEAFYVQDDAIAWWIDSGATTHVCKDRFWFKTLVPVEDGSVLYMGDDHFAPVEGKGNVVLEFSSGKTITLFNVLYVPKLRKNLISGPVLNKLGYKQVCESDKYVLSKSGVFVGFGYYNNGMFMMNLNGVPNDSGSVFMSSSNVINSLLWHAHLGHALQRSQQKSALAIQSQQQSKMEMTGPTSVKDQEMRIGNFKLQELMAMQAPSHGQGSTSRNSSEHFSHDEKRIEHGHQLAPDEKKEEKPSAHGPAIGTYPSMLVLLETPVTWQCSSSVFIVEMLEDLRNNLL</sequence>
<dbReference type="Gene3D" id="4.10.60.10">
    <property type="entry name" value="Zinc finger, CCHC-type"/>
    <property type="match status" value="1"/>
</dbReference>
<keyword evidence="5" id="KW-1185">Reference proteome</keyword>
<feature type="compositionally biased region" description="Polar residues" evidence="2">
    <location>
        <begin position="438"/>
        <end position="447"/>
    </location>
</feature>
<feature type="region of interest" description="Disordered" evidence="2">
    <location>
        <begin position="435"/>
        <end position="480"/>
    </location>
</feature>
<dbReference type="GO" id="GO:0008270">
    <property type="term" value="F:zinc ion binding"/>
    <property type="evidence" value="ECO:0007669"/>
    <property type="project" value="UniProtKB-KW"/>
</dbReference>
<dbReference type="EMBL" id="JAMSHJ010000006">
    <property type="protein sequence ID" value="KAI5401941.1"/>
    <property type="molecule type" value="Genomic_DNA"/>
</dbReference>